<dbReference type="PROSITE" id="PS00217">
    <property type="entry name" value="SUGAR_TRANSPORT_2"/>
    <property type="match status" value="1"/>
</dbReference>
<dbReference type="SUPFAM" id="SSF103473">
    <property type="entry name" value="MFS general substrate transporter"/>
    <property type="match status" value="1"/>
</dbReference>
<sequence>MGFQNYNSCDRKHKFEEAVALTGYGKFNLKILLASGGCLMVVIIETMAMMFVVPASQCDLDLSLSTKGLLSAISFLGVVSSSHMWGFIADTRGRRNVLIVSMIMSFITSLISSIIPYDWLFIFIRFINGFFVGGASAVVYAYAGEFHDRIYRPKVVSWIATFVAFGNMLIPGLAWLILPLDFNFPISFLENGFRPWRLLVICYGLPSLLFAFFLSHLPESPKYLVAQGRCEEALNILKHMYSKNYNRNPDEFPVFEIESEEDLSLKNGGVLKTMWFQTAPLFKKPYLLKTLMVSFLQFGAFFSSSGLIMWYPEVLNRMASFSVANPDESVEMCKSIEYYNEITANSTITSDICMDTVDVNAFLTSLLIGVVFAFMYIFIGAVINIVGAKKLLISLLIITTSCGIAAQNVKEQLSTQILMGIFLTEATCVGIINAIVVELFPTQLRAMALAISLMAGRFGAVAGSNATGPIIYSICNYMYYIFAVDHLLLIITVLLLPSPPSIKKMIQPNV</sequence>
<dbReference type="RefSeq" id="XP_017783599.1">
    <property type="nucleotide sequence ID" value="XM_017928110.1"/>
</dbReference>
<keyword evidence="5 7" id="KW-1133">Transmembrane helix</keyword>
<evidence type="ECO:0000256" key="3">
    <source>
        <dbReference type="ARBA" id="ARBA00022448"/>
    </source>
</evidence>
<reference evidence="10" key="1">
    <citation type="submission" date="2025-08" db="UniProtKB">
        <authorList>
            <consortium name="RefSeq"/>
        </authorList>
    </citation>
    <scope>IDENTIFICATION</scope>
    <source>
        <tissue evidence="10">Whole Larva</tissue>
    </source>
</reference>
<organism evidence="9 10">
    <name type="scientific">Nicrophorus vespilloides</name>
    <name type="common">Boreal carrion beetle</name>
    <dbReference type="NCBI Taxonomy" id="110193"/>
    <lineage>
        <taxon>Eukaryota</taxon>
        <taxon>Metazoa</taxon>
        <taxon>Ecdysozoa</taxon>
        <taxon>Arthropoda</taxon>
        <taxon>Hexapoda</taxon>
        <taxon>Insecta</taxon>
        <taxon>Pterygota</taxon>
        <taxon>Neoptera</taxon>
        <taxon>Endopterygota</taxon>
        <taxon>Coleoptera</taxon>
        <taxon>Polyphaga</taxon>
        <taxon>Staphyliniformia</taxon>
        <taxon>Silphidae</taxon>
        <taxon>Nicrophorinae</taxon>
        <taxon>Nicrophorus</taxon>
    </lineage>
</organism>
<dbReference type="Pfam" id="PF07690">
    <property type="entry name" value="MFS_1"/>
    <property type="match status" value="1"/>
</dbReference>
<feature type="transmembrane region" description="Helical" evidence="7">
    <location>
        <begin position="31"/>
        <end position="56"/>
    </location>
</feature>
<comment type="similarity">
    <text evidence="2">Belongs to the major facilitator superfamily.</text>
</comment>
<evidence type="ECO:0000256" key="7">
    <source>
        <dbReference type="SAM" id="Phobius"/>
    </source>
</evidence>
<dbReference type="PANTHER" id="PTHR23511">
    <property type="entry name" value="SYNAPTIC VESICLE GLYCOPROTEIN 2"/>
    <property type="match status" value="1"/>
</dbReference>
<protein>
    <submittedName>
        <fullName evidence="10">Synaptic vesicle glycoprotein 2B-like</fullName>
    </submittedName>
</protein>
<keyword evidence="4 7" id="KW-0812">Transmembrane</keyword>
<name>A0ABM1N9U9_NICVS</name>
<evidence type="ECO:0000313" key="9">
    <source>
        <dbReference type="Proteomes" id="UP000695000"/>
    </source>
</evidence>
<feature type="transmembrane region" description="Helical" evidence="7">
    <location>
        <begin position="391"/>
        <end position="409"/>
    </location>
</feature>
<evidence type="ECO:0000256" key="2">
    <source>
        <dbReference type="ARBA" id="ARBA00008335"/>
    </source>
</evidence>
<gene>
    <name evidence="10" type="primary">LOC108567570</name>
</gene>
<dbReference type="InterPro" id="IPR036259">
    <property type="entry name" value="MFS_trans_sf"/>
</dbReference>
<feature type="transmembrane region" description="Helical" evidence="7">
    <location>
        <begin position="68"/>
        <end position="89"/>
    </location>
</feature>
<feature type="transmembrane region" description="Helical" evidence="7">
    <location>
        <begin position="359"/>
        <end position="379"/>
    </location>
</feature>
<evidence type="ECO:0000256" key="4">
    <source>
        <dbReference type="ARBA" id="ARBA00022692"/>
    </source>
</evidence>
<evidence type="ECO:0000256" key="5">
    <source>
        <dbReference type="ARBA" id="ARBA00022989"/>
    </source>
</evidence>
<keyword evidence="6 7" id="KW-0472">Membrane</keyword>
<keyword evidence="3" id="KW-0813">Transport</keyword>
<keyword evidence="9" id="KW-1185">Reference proteome</keyword>
<feature type="transmembrane region" description="Helical" evidence="7">
    <location>
        <begin position="291"/>
        <end position="311"/>
    </location>
</feature>
<dbReference type="Proteomes" id="UP000695000">
    <property type="component" value="Unplaced"/>
</dbReference>
<evidence type="ECO:0000256" key="6">
    <source>
        <dbReference type="ARBA" id="ARBA00023136"/>
    </source>
</evidence>
<dbReference type="Gene3D" id="1.20.1250.20">
    <property type="entry name" value="MFS general substrate transporter like domains"/>
    <property type="match status" value="1"/>
</dbReference>
<dbReference type="PANTHER" id="PTHR23511:SF35">
    <property type="entry name" value="MAJOR FACILITATOR SUPERFAMILY (MFS) PROFILE DOMAIN-CONTAINING PROTEIN"/>
    <property type="match status" value="1"/>
</dbReference>
<dbReference type="PROSITE" id="PS50850">
    <property type="entry name" value="MFS"/>
    <property type="match status" value="1"/>
</dbReference>
<evidence type="ECO:0000259" key="8">
    <source>
        <dbReference type="PROSITE" id="PS50850"/>
    </source>
</evidence>
<feature type="domain" description="Major facilitator superfamily (MFS) profile" evidence="8">
    <location>
        <begin position="31"/>
        <end position="501"/>
    </location>
</feature>
<comment type="subcellular location">
    <subcellularLocation>
        <location evidence="1">Membrane</location>
        <topology evidence="1">Multi-pass membrane protein</topology>
    </subcellularLocation>
</comment>
<feature type="transmembrane region" description="Helical" evidence="7">
    <location>
        <begin position="155"/>
        <end position="178"/>
    </location>
</feature>
<feature type="transmembrane region" description="Helical" evidence="7">
    <location>
        <begin position="121"/>
        <end position="143"/>
    </location>
</feature>
<feature type="transmembrane region" description="Helical" evidence="7">
    <location>
        <begin position="415"/>
        <end position="436"/>
    </location>
</feature>
<dbReference type="InterPro" id="IPR005829">
    <property type="entry name" value="Sugar_transporter_CS"/>
</dbReference>
<feature type="transmembrane region" description="Helical" evidence="7">
    <location>
        <begin position="198"/>
        <end position="217"/>
    </location>
</feature>
<proteinExistence type="inferred from homology"/>
<feature type="transmembrane region" description="Helical" evidence="7">
    <location>
        <begin position="96"/>
        <end position="115"/>
    </location>
</feature>
<dbReference type="InterPro" id="IPR011701">
    <property type="entry name" value="MFS"/>
</dbReference>
<accession>A0ABM1N9U9</accession>
<evidence type="ECO:0000313" key="10">
    <source>
        <dbReference type="RefSeq" id="XP_017783599.1"/>
    </source>
</evidence>
<dbReference type="InterPro" id="IPR020846">
    <property type="entry name" value="MFS_dom"/>
</dbReference>
<dbReference type="InterPro" id="IPR005828">
    <property type="entry name" value="MFS_sugar_transport-like"/>
</dbReference>
<evidence type="ECO:0000256" key="1">
    <source>
        <dbReference type="ARBA" id="ARBA00004141"/>
    </source>
</evidence>
<dbReference type="Pfam" id="PF00083">
    <property type="entry name" value="Sugar_tr"/>
    <property type="match status" value="1"/>
</dbReference>
<dbReference type="GeneID" id="108567570"/>
<feature type="transmembrane region" description="Helical" evidence="7">
    <location>
        <begin position="477"/>
        <end position="496"/>
    </location>
</feature>